<name>A0AAW1L6T5_POPJA</name>
<evidence type="ECO:0000256" key="1">
    <source>
        <dbReference type="SAM" id="MobiDB-lite"/>
    </source>
</evidence>
<proteinExistence type="predicted"/>
<evidence type="ECO:0000313" key="3">
    <source>
        <dbReference type="Proteomes" id="UP001458880"/>
    </source>
</evidence>
<feature type="region of interest" description="Disordered" evidence="1">
    <location>
        <begin position="78"/>
        <end position="100"/>
    </location>
</feature>
<dbReference type="Proteomes" id="UP001458880">
    <property type="component" value="Unassembled WGS sequence"/>
</dbReference>
<reference evidence="2 3" key="1">
    <citation type="journal article" date="2024" name="BMC Genomics">
        <title>De novo assembly and annotation of Popillia japonica's genome with initial clues to its potential as an invasive pest.</title>
        <authorList>
            <person name="Cucini C."/>
            <person name="Boschi S."/>
            <person name="Funari R."/>
            <person name="Cardaioli E."/>
            <person name="Iannotti N."/>
            <person name="Marturano G."/>
            <person name="Paoli F."/>
            <person name="Bruttini M."/>
            <person name="Carapelli A."/>
            <person name="Frati F."/>
            <person name="Nardi F."/>
        </authorList>
    </citation>
    <scope>NUCLEOTIDE SEQUENCE [LARGE SCALE GENOMIC DNA]</scope>
    <source>
        <strain evidence="2">DMR45628</strain>
    </source>
</reference>
<comment type="caution">
    <text evidence="2">The sequence shown here is derived from an EMBL/GenBank/DDBJ whole genome shotgun (WGS) entry which is preliminary data.</text>
</comment>
<organism evidence="2 3">
    <name type="scientific">Popillia japonica</name>
    <name type="common">Japanese beetle</name>
    <dbReference type="NCBI Taxonomy" id="7064"/>
    <lineage>
        <taxon>Eukaryota</taxon>
        <taxon>Metazoa</taxon>
        <taxon>Ecdysozoa</taxon>
        <taxon>Arthropoda</taxon>
        <taxon>Hexapoda</taxon>
        <taxon>Insecta</taxon>
        <taxon>Pterygota</taxon>
        <taxon>Neoptera</taxon>
        <taxon>Endopterygota</taxon>
        <taxon>Coleoptera</taxon>
        <taxon>Polyphaga</taxon>
        <taxon>Scarabaeiformia</taxon>
        <taxon>Scarabaeidae</taxon>
        <taxon>Rutelinae</taxon>
        <taxon>Popillia</taxon>
    </lineage>
</organism>
<keyword evidence="3" id="KW-1185">Reference proteome</keyword>
<dbReference type="AlphaFoldDB" id="A0AAW1L6T5"/>
<dbReference type="EMBL" id="JASPKY010000159">
    <property type="protein sequence ID" value="KAK9729562.1"/>
    <property type="molecule type" value="Genomic_DNA"/>
</dbReference>
<gene>
    <name evidence="2" type="ORF">QE152_g15830</name>
</gene>
<evidence type="ECO:0000313" key="2">
    <source>
        <dbReference type="EMBL" id="KAK9729562.1"/>
    </source>
</evidence>
<protein>
    <submittedName>
        <fullName evidence="2">Uncharacterized protein</fullName>
    </submittedName>
</protein>
<sequence length="145" mass="15955">MEINSETFSPVFDSDGTVIIHDGNMLLQRLADPNVAPVAIASSSRGTENLKNCNISNVVEPEVFDAVEASKENILPGISDGKKIKASKDTPAPKTKRQTCSHGELFKEIAKVKEGKALRHKARMELQKEMLTILKEIVTILKDKK</sequence>
<accession>A0AAW1L6T5</accession>